<evidence type="ECO:0000313" key="4">
    <source>
        <dbReference type="Proteomes" id="UP000178859"/>
    </source>
</evidence>
<dbReference type="EMBL" id="MFDT01000063">
    <property type="protein sequence ID" value="OGE64426.1"/>
    <property type="molecule type" value="Genomic_DNA"/>
</dbReference>
<protein>
    <submittedName>
        <fullName evidence="3">Uncharacterized protein</fullName>
    </submittedName>
</protein>
<keyword evidence="2" id="KW-0812">Transmembrane</keyword>
<evidence type="ECO:0000313" key="3">
    <source>
        <dbReference type="EMBL" id="OGE64426.1"/>
    </source>
</evidence>
<feature type="compositionally biased region" description="Polar residues" evidence="1">
    <location>
        <begin position="64"/>
        <end position="74"/>
    </location>
</feature>
<feature type="region of interest" description="Disordered" evidence="1">
    <location>
        <begin position="32"/>
        <end position="74"/>
    </location>
</feature>
<organism evidence="3 4">
    <name type="scientific">Candidatus Daviesbacteria bacterium RIFCSPLOWO2_02_FULL_36_7</name>
    <dbReference type="NCBI Taxonomy" id="1797792"/>
    <lineage>
        <taxon>Bacteria</taxon>
        <taxon>Candidatus Daviesiibacteriota</taxon>
    </lineage>
</organism>
<dbReference type="AlphaFoldDB" id="A0A1F5MGD4"/>
<feature type="compositionally biased region" description="Basic and acidic residues" evidence="1">
    <location>
        <begin position="45"/>
        <end position="62"/>
    </location>
</feature>
<gene>
    <name evidence="3" type="ORF">A3I48_00435</name>
</gene>
<proteinExistence type="predicted"/>
<dbReference type="Proteomes" id="UP000178859">
    <property type="component" value="Unassembled WGS sequence"/>
</dbReference>
<feature type="compositionally biased region" description="Low complexity" evidence="1">
    <location>
        <begin position="32"/>
        <end position="41"/>
    </location>
</feature>
<reference evidence="3 4" key="1">
    <citation type="journal article" date="2016" name="Nat. Commun.">
        <title>Thousands of microbial genomes shed light on interconnected biogeochemical processes in an aquifer system.</title>
        <authorList>
            <person name="Anantharaman K."/>
            <person name="Brown C.T."/>
            <person name="Hug L.A."/>
            <person name="Sharon I."/>
            <person name="Castelle C.J."/>
            <person name="Probst A.J."/>
            <person name="Thomas B.C."/>
            <person name="Singh A."/>
            <person name="Wilkins M.J."/>
            <person name="Karaoz U."/>
            <person name="Brodie E.L."/>
            <person name="Williams K.H."/>
            <person name="Hubbard S.S."/>
            <person name="Banfield J.F."/>
        </authorList>
    </citation>
    <scope>NUCLEOTIDE SEQUENCE [LARGE SCALE GENOMIC DNA]</scope>
</reference>
<feature type="transmembrane region" description="Helical" evidence="2">
    <location>
        <begin position="6"/>
        <end position="23"/>
    </location>
</feature>
<comment type="caution">
    <text evidence="3">The sequence shown here is derived from an EMBL/GenBank/DDBJ whole genome shotgun (WGS) entry which is preliminary data.</text>
</comment>
<evidence type="ECO:0000256" key="1">
    <source>
        <dbReference type="SAM" id="MobiDB-lite"/>
    </source>
</evidence>
<accession>A0A1F5MGD4</accession>
<name>A0A1F5MGD4_9BACT</name>
<keyword evidence="2" id="KW-1133">Transmembrane helix</keyword>
<sequence>MSKKIVFITILLIILFFTYISFFRNKTGVLVSPSAIPSPSSEITQPKEMKYDSSTDLKKELDTVNPQVSDSDFE</sequence>
<evidence type="ECO:0000256" key="2">
    <source>
        <dbReference type="SAM" id="Phobius"/>
    </source>
</evidence>
<keyword evidence="2" id="KW-0472">Membrane</keyword>